<gene>
    <name evidence="3" type="ORF">PG2011B_1206</name>
</gene>
<feature type="domain" description="NAD(P)-binding" evidence="2">
    <location>
        <begin position="30"/>
        <end position="218"/>
    </location>
</feature>
<dbReference type="Proteomes" id="UP000293613">
    <property type="component" value="Unassembled WGS sequence"/>
</dbReference>
<feature type="region of interest" description="Disordered" evidence="1">
    <location>
        <begin position="226"/>
        <end position="251"/>
    </location>
</feature>
<dbReference type="InterPro" id="IPR036291">
    <property type="entry name" value="NAD(P)-bd_dom_sf"/>
</dbReference>
<dbReference type="PANTHER" id="PTHR15020">
    <property type="entry name" value="FLAVIN REDUCTASE-RELATED"/>
    <property type="match status" value="1"/>
</dbReference>
<dbReference type="Pfam" id="PF13460">
    <property type="entry name" value="NAD_binding_10"/>
    <property type="match status" value="1"/>
</dbReference>
<feature type="compositionally biased region" description="Polar residues" evidence="1">
    <location>
        <begin position="242"/>
        <end position="251"/>
    </location>
</feature>
<reference evidence="3 4" key="1">
    <citation type="journal article" date="2019" name="Appl. Environ. Microbiol.">
        <title>Dissecting the evolutionary development of the Bifidobacterium animalis species through comparative genomics analyses.</title>
        <authorList>
            <person name="Lugli G.A."/>
            <person name="Mancino W."/>
            <person name="Milani C."/>
            <person name="Duranti S."/>
            <person name="Mancabelli L."/>
            <person name="Napoli S."/>
            <person name="Mangifesta M."/>
            <person name="Viappiani A."/>
            <person name="Anzalone R."/>
            <person name="Longhi G."/>
            <person name="van Sinderen D."/>
            <person name="Ventura M."/>
            <person name="Turroni F."/>
        </authorList>
    </citation>
    <scope>NUCLEOTIDE SEQUENCE [LARGE SCALE GENOMIC DNA]</scope>
    <source>
        <strain evidence="3 4">2011B</strain>
    </source>
</reference>
<dbReference type="SUPFAM" id="SSF51735">
    <property type="entry name" value="NAD(P)-binding Rossmann-fold domains"/>
    <property type="match status" value="1"/>
</dbReference>
<dbReference type="PANTHER" id="PTHR15020:SF50">
    <property type="entry name" value="UPF0659 PROTEIN YMR090W"/>
    <property type="match status" value="1"/>
</dbReference>
<protein>
    <submittedName>
        <fullName evidence="3">NAD-dependent dehydratase</fullName>
    </submittedName>
</protein>
<dbReference type="AlphaFoldDB" id="A0A8B3RH74"/>
<evidence type="ECO:0000259" key="2">
    <source>
        <dbReference type="Pfam" id="PF13460"/>
    </source>
</evidence>
<accession>A0A8B3RH74</accession>
<evidence type="ECO:0000313" key="3">
    <source>
        <dbReference type="EMBL" id="RYM94491.1"/>
    </source>
</evidence>
<sequence length="251" mass="27421">MMNLRLAETPPHAESAWTYEVNMTRIAVLGANGRIARIAEDMLLAHDDIELALFIHTENELGADIKNNPRVTLVKGDAKNPDDVLAAIKGADEVYANLAPGRDGSADIVPMAKAVVSMMDKAGIKRLIWISSLGIYGEVPGEFGAWNAKVLGDYLINYRKAADVVEASDLDYTIIRPAWLTDKDEIDFEITAKGELFKGTEVSRKSVASEVVELLLNPSEEVRASIGLDKPGTEGDKPEWMLSNSTEHLSE</sequence>
<evidence type="ECO:0000313" key="4">
    <source>
        <dbReference type="Proteomes" id="UP000293613"/>
    </source>
</evidence>
<organism evidence="3 4">
    <name type="scientific">Bifidobacterium animalis subsp. lactis</name>
    <name type="common">Bifidobacterium lactis</name>
    <dbReference type="NCBI Taxonomy" id="302911"/>
    <lineage>
        <taxon>Bacteria</taxon>
        <taxon>Bacillati</taxon>
        <taxon>Actinomycetota</taxon>
        <taxon>Actinomycetes</taxon>
        <taxon>Bifidobacteriales</taxon>
        <taxon>Bifidobacteriaceae</taxon>
        <taxon>Bifidobacterium</taxon>
    </lineage>
</organism>
<comment type="caution">
    <text evidence="3">The sequence shown here is derived from an EMBL/GenBank/DDBJ whole genome shotgun (WGS) entry which is preliminary data.</text>
</comment>
<name>A0A8B3RH74_BIFAN</name>
<dbReference type="EMBL" id="RSCO01000028">
    <property type="protein sequence ID" value="RYM94491.1"/>
    <property type="molecule type" value="Genomic_DNA"/>
</dbReference>
<proteinExistence type="predicted"/>
<dbReference type="Gene3D" id="3.40.50.720">
    <property type="entry name" value="NAD(P)-binding Rossmann-like Domain"/>
    <property type="match status" value="1"/>
</dbReference>
<dbReference type="InterPro" id="IPR016040">
    <property type="entry name" value="NAD(P)-bd_dom"/>
</dbReference>
<evidence type="ECO:0000256" key="1">
    <source>
        <dbReference type="SAM" id="MobiDB-lite"/>
    </source>
</evidence>